<gene>
    <name evidence="1" type="ORF">KGB56_03605</name>
</gene>
<dbReference type="EMBL" id="CP074126">
    <property type="protein sequence ID" value="QUS56536.1"/>
    <property type="molecule type" value="Genomic_DNA"/>
</dbReference>
<evidence type="ECO:0000313" key="1">
    <source>
        <dbReference type="EMBL" id="QUS56536.1"/>
    </source>
</evidence>
<dbReference type="Proteomes" id="UP000680706">
    <property type="component" value="Chromosome"/>
</dbReference>
<reference evidence="1 2" key="1">
    <citation type="journal article" date="2021" name="Angew. Chem. Int. Ed. Engl.">
        <title>A novel family of nonribosomal peptides modulate collective behavior in Pseudovibrio bacteria isolated from marine sponges.</title>
        <authorList>
            <person name="Ioca L.P."/>
            <person name="Dai Y."/>
            <person name="Kunakom S."/>
            <person name="Diaz-Espinosa J."/>
            <person name="Krunic A."/>
            <person name="Crnkovic C.M."/>
            <person name="Orjala J."/>
            <person name="Sanchez L.M."/>
            <person name="Ferreira A.G."/>
            <person name="Berlinck R.G.S."/>
            <person name="Eustaquio A.S."/>
        </authorList>
    </citation>
    <scope>NUCLEOTIDE SEQUENCE [LARGE SCALE GENOMIC DNA]</scope>
    <source>
        <strain evidence="1 2">Ab134</strain>
    </source>
</reference>
<name>A0ABX8AS65_9HYPH</name>
<proteinExistence type="predicted"/>
<evidence type="ECO:0000313" key="2">
    <source>
        <dbReference type="Proteomes" id="UP000680706"/>
    </source>
</evidence>
<protein>
    <submittedName>
        <fullName evidence="1">Uncharacterized protein</fullName>
    </submittedName>
</protein>
<sequence>MKKLQKETLTNLCDQLASHPWHDEEIEELVHPKLGIITGFQELLDQLEVLRKTDLGHTPPAMSVQKGN</sequence>
<keyword evidence="2" id="KW-1185">Reference proteome</keyword>
<organism evidence="1 2">
    <name type="scientific">Pseudovibrio brasiliensis</name>
    <dbReference type="NCBI Taxonomy" id="1898042"/>
    <lineage>
        <taxon>Bacteria</taxon>
        <taxon>Pseudomonadati</taxon>
        <taxon>Pseudomonadota</taxon>
        <taxon>Alphaproteobacteria</taxon>
        <taxon>Hyphomicrobiales</taxon>
        <taxon>Stappiaceae</taxon>
        <taxon>Pseudovibrio</taxon>
    </lineage>
</organism>
<dbReference type="RefSeq" id="WP_075699678.1">
    <property type="nucleotide sequence ID" value="NZ_CP074126.1"/>
</dbReference>
<accession>A0ABX8AS65</accession>